<dbReference type="AlphaFoldDB" id="A0A1F5Z1Z7"/>
<evidence type="ECO:0000259" key="7">
    <source>
        <dbReference type="PROSITE" id="PS51841"/>
    </source>
</evidence>
<comment type="subcellular location">
    <subcellularLocation>
        <location evidence="1">Membrane</location>
    </subcellularLocation>
</comment>
<evidence type="ECO:0000256" key="3">
    <source>
        <dbReference type="ARBA" id="ARBA00022989"/>
    </source>
</evidence>
<dbReference type="GO" id="GO:0006465">
    <property type="term" value="P:signal peptide processing"/>
    <property type="evidence" value="ECO:0007669"/>
    <property type="project" value="UniProtKB-UniRule"/>
</dbReference>
<proteinExistence type="predicted"/>
<dbReference type="InterPro" id="IPR036415">
    <property type="entry name" value="Lamin_tail_dom_sf"/>
</dbReference>
<dbReference type="Proteomes" id="UP000177354">
    <property type="component" value="Unassembled WGS sequence"/>
</dbReference>
<evidence type="ECO:0000256" key="6">
    <source>
        <dbReference type="SAM" id="Phobius"/>
    </source>
</evidence>
<keyword evidence="3 6" id="KW-1133">Transmembrane helix</keyword>
<dbReference type="CDD" id="cd06530">
    <property type="entry name" value="S26_SPase_I"/>
    <property type="match status" value="1"/>
</dbReference>
<keyword evidence="2 6" id="KW-0812">Transmembrane</keyword>
<evidence type="ECO:0000256" key="1">
    <source>
        <dbReference type="ARBA" id="ARBA00004370"/>
    </source>
</evidence>
<comment type="caution">
    <text evidence="8">The sequence shown here is derived from an EMBL/GenBank/DDBJ whole genome shotgun (WGS) entry which is preliminary data.</text>
</comment>
<dbReference type="SUPFAM" id="SSF51306">
    <property type="entry name" value="LexA/Signal peptidase"/>
    <property type="match status" value="1"/>
</dbReference>
<dbReference type="PANTHER" id="PTHR10806:SF6">
    <property type="entry name" value="SIGNAL PEPTIDASE COMPLEX CATALYTIC SUBUNIT SEC11"/>
    <property type="match status" value="1"/>
</dbReference>
<dbReference type="InterPro" id="IPR019533">
    <property type="entry name" value="Peptidase_S26"/>
</dbReference>
<dbReference type="GO" id="GO:0009003">
    <property type="term" value="F:signal peptidase activity"/>
    <property type="evidence" value="ECO:0007669"/>
    <property type="project" value="UniProtKB-EC"/>
</dbReference>
<dbReference type="GO" id="GO:0016020">
    <property type="term" value="C:membrane"/>
    <property type="evidence" value="ECO:0007669"/>
    <property type="project" value="UniProtKB-SubCell"/>
</dbReference>
<dbReference type="EMBL" id="MFJF01000015">
    <property type="protein sequence ID" value="OGG06395.1"/>
    <property type="molecule type" value="Genomic_DNA"/>
</dbReference>
<dbReference type="PROSITE" id="PS51841">
    <property type="entry name" value="LTD"/>
    <property type="match status" value="1"/>
</dbReference>
<dbReference type="InterPro" id="IPR036286">
    <property type="entry name" value="LexA/Signal_pep-like_sf"/>
</dbReference>
<protein>
    <recommendedName>
        <fullName evidence="5">Signal peptidase I</fullName>
        <ecNumber evidence="5">3.4.21.89</ecNumber>
    </recommendedName>
</protein>
<reference evidence="8 9" key="1">
    <citation type="journal article" date="2016" name="Nat. Commun.">
        <title>Thousands of microbial genomes shed light on interconnected biogeochemical processes in an aquifer system.</title>
        <authorList>
            <person name="Anantharaman K."/>
            <person name="Brown C.T."/>
            <person name="Hug L.A."/>
            <person name="Sharon I."/>
            <person name="Castelle C.J."/>
            <person name="Probst A.J."/>
            <person name="Thomas B.C."/>
            <person name="Singh A."/>
            <person name="Wilkins M.J."/>
            <person name="Karaoz U."/>
            <person name="Brodie E.L."/>
            <person name="Williams K.H."/>
            <person name="Hubbard S.S."/>
            <person name="Banfield J.F."/>
        </authorList>
    </citation>
    <scope>NUCLEOTIDE SEQUENCE [LARGE SCALE GENOMIC DNA]</scope>
</reference>
<evidence type="ECO:0000256" key="4">
    <source>
        <dbReference type="ARBA" id="ARBA00023136"/>
    </source>
</evidence>
<evidence type="ECO:0000256" key="2">
    <source>
        <dbReference type="ARBA" id="ARBA00022692"/>
    </source>
</evidence>
<dbReference type="InterPro" id="IPR001322">
    <property type="entry name" value="Lamin_tail_dom"/>
</dbReference>
<evidence type="ECO:0000256" key="5">
    <source>
        <dbReference type="NCBIfam" id="TIGR02228"/>
    </source>
</evidence>
<accession>A0A1F5Z1Z7</accession>
<name>A0A1F5Z1Z7_9BACT</name>
<sequence length="338" mass="37433">MKAMKILISTLYVFVLINLALIFSGKSFVVLTGSMKPQLSPGSMIFVRRLDNYSNGDIITYKLKNNIVTHRIIKKLNNNEFFTKGDANGNIDDEPIILSAILGKVLLVIPFIGYFYSFISTLSGFILFIIVPSFVYIIHEIFLILKELRKLTDRNYSVNTWHKVVLSGIIISFFYLSIIPEKIYAYLNSTQVISGNLISTALSQPLIPQVPGDLFINEFVPNPASGNKEWVEIYNPGPESFDLTGSWIEDSVNNPKTLSSLGTINANSNVVLEVNEGWLNNNNGDALTFKNPDGTVIDSIIYTNNFSDEVSMGRSIDGGSIWKICTVSTKGLSNSGGC</sequence>
<feature type="transmembrane region" description="Helical" evidence="6">
    <location>
        <begin position="6"/>
        <end position="31"/>
    </location>
</feature>
<dbReference type="PANTHER" id="PTHR10806">
    <property type="entry name" value="SIGNAL PEPTIDASE COMPLEX CATALYTIC SUBUNIT SEC11"/>
    <property type="match status" value="1"/>
</dbReference>
<evidence type="ECO:0000313" key="8">
    <source>
        <dbReference type="EMBL" id="OGG06395.1"/>
    </source>
</evidence>
<feature type="domain" description="LTD" evidence="7">
    <location>
        <begin position="201"/>
        <end position="304"/>
    </location>
</feature>
<gene>
    <name evidence="8" type="ORF">A2777_05445</name>
</gene>
<dbReference type="NCBIfam" id="TIGR02228">
    <property type="entry name" value="sigpep_I_arch"/>
    <property type="match status" value="1"/>
</dbReference>
<feature type="transmembrane region" description="Helical" evidence="6">
    <location>
        <begin position="165"/>
        <end position="187"/>
    </location>
</feature>
<evidence type="ECO:0000313" key="9">
    <source>
        <dbReference type="Proteomes" id="UP000177354"/>
    </source>
</evidence>
<dbReference type="Pfam" id="PF00932">
    <property type="entry name" value="LTD"/>
    <property type="match status" value="1"/>
</dbReference>
<feature type="transmembrane region" description="Helical" evidence="6">
    <location>
        <begin position="125"/>
        <end position="145"/>
    </location>
</feature>
<dbReference type="EC" id="3.4.21.89" evidence="5"/>
<dbReference type="GO" id="GO:0004252">
    <property type="term" value="F:serine-type endopeptidase activity"/>
    <property type="evidence" value="ECO:0007669"/>
    <property type="project" value="UniProtKB-UniRule"/>
</dbReference>
<dbReference type="SUPFAM" id="SSF74853">
    <property type="entry name" value="Lamin A/C globular tail domain"/>
    <property type="match status" value="1"/>
</dbReference>
<keyword evidence="4 6" id="KW-0472">Membrane</keyword>
<dbReference type="InterPro" id="IPR001733">
    <property type="entry name" value="Peptidase_S26B"/>
</dbReference>
<organism evidence="8 9">
    <name type="scientific">Candidatus Gottesmanbacteria bacterium RIFCSPHIGHO2_01_FULL_40_15</name>
    <dbReference type="NCBI Taxonomy" id="1798376"/>
    <lineage>
        <taxon>Bacteria</taxon>
        <taxon>Candidatus Gottesmaniibacteriota</taxon>
    </lineage>
</organism>
<feature type="transmembrane region" description="Helical" evidence="6">
    <location>
        <begin position="96"/>
        <end position="119"/>
    </location>
</feature>